<comment type="caution">
    <text evidence="3">The sequence shown here is derived from an EMBL/GenBank/DDBJ whole genome shotgun (WGS) entry which is preliminary data.</text>
</comment>
<keyword evidence="2" id="KW-1133">Transmembrane helix</keyword>
<feature type="transmembrane region" description="Helical" evidence="2">
    <location>
        <begin position="120"/>
        <end position="142"/>
    </location>
</feature>
<reference evidence="3 4" key="1">
    <citation type="submission" date="2018-11" db="EMBL/GenBank/DDBJ databases">
        <title>Genomes From Bacteria Associated with the Canine Oral Cavity: a Test Case for Automated Genome-Based Taxonomic Assignment.</title>
        <authorList>
            <person name="Coil D.A."/>
            <person name="Jospin G."/>
            <person name="Darling A.E."/>
            <person name="Wallis C."/>
            <person name="Davis I.J."/>
            <person name="Harris S."/>
            <person name="Eisen J.A."/>
            <person name="Holcombe L.J."/>
            <person name="O'Flynn C."/>
        </authorList>
    </citation>
    <scope>NUCLEOTIDE SEQUENCE [LARGE SCALE GENOMIC DNA]</scope>
    <source>
        <strain evidence="3 4">COT-280</strain>
    </source>
</reference>
<feature type="compositionally biased region" description="Low complexity" evidence="1">
    <location>
        <begin position="271"/>
        <end position="290"/>
    </location>
</feature>
<feature type="transmembrane region" description="Helical" evidence="2">
    <location>
        <begin position="45"/>
        <end position="65"/>
    </location>
</feature>
<dbReference type="AlphaFoldDB" id="A0A3P2A975"/>
<sequence length="311" mass="34720">MEKSHDKALNLLDGEWALLSRPAVRPAANGFVWLWRAAKLFGQYWLRWLGLGVFITLCQAVIWVVSQQMSAFFLLLPLLMLMFSAGILNAASVQEFDREPPRFSHLFAALESGSNYTYLLTFYLLLLLMVVGVGYSSSAYLLAQYRHHPEGLALPLLLAAGAWVLLWFAPALVFLQGENPVRAIGLSIQSSMKNLLSMLPLMIVQLLLAGATVYFAILRANSTEHHGLLEVAAIALWVFFQVFGLLCCYTSYRDIWFEHLPNKKPRAPATPVAAAHPSPEPAAHMPEPAAITHPIKTNPTSNRNKRRAKKR</sequence>
<feature type="transmembrane region" description="Helical" evidence="2">
    <location>
        <begin position="229"/>
        <end position="252"/>
    </location>
</feature>
<gene>
    <name evidence="3" type="ORF">EII21_05925</name>
</gene>
<dbReference type="EMBL" id="RQYC01000007">
    <property type="protein sequence ID" value="RRD90173.1"/>
    <property type="molecule type" value="Genomic_DNA"/>
</dbReference>
<dbReference type="RefSeq" id="WP_124794731.1">
    <property type="nucleotide sequence ID" value="NZ_RQYC01000007.1"/>
</dbReference>
<proteinExistence type="predicted"/>
<accession>A0A3P2A975</accession>
<feature type="transmembrane region" description="Helical" evidence="2">
    <location>
        <begin position="154"/>
        <end position="175"/>
    </location>
</feature>
<feature type="region of interest" description="Disordered" evidence="1">
    <location>
        <begin position="267"/>
        <end position="311"/>
    </location>
</feature>
<evidence type="ECO:0000313" key="4">
    <source>
        <dbReference type="Proteomes" id="UP000269923"/>
    </source>
</evidence>
<name>A0A3P2A975_9NEIS</name>
<protein>
    <recommendedName>
        <fullName evidence="5">YihY/virulence factor BrkB family protein</fullName>
    </recommendedName>
</protein>
<keyword evidence="2" id="KW-0472">Membrane</keyword>
<evidence type="ECO:0000256" key="2">
    <source>
        <dbReference type="SAM" id="Phobius"/>
    </source>
</evidence>
<keyword evidence="2" id="KW-0812">Transmembrane</keyword>
<feature type="transmembrane region" description="Helical" evidence="2">
    <location>
        <begin position="195"/>
        <end position="217"/>
    </location>
</feature>
<organism evidence="3 4">
    <name type="scientific">Conchiformibius steedae</name>
    <dbReference type="NCBI Taxonomy" id="153493"/>
    <lineage>
        <taxon>Bacteria</taxon>
        <taxon>Pseudomonadati</taxon>
        <taxon>Pseudomonadota</taxon>
        <taxon>Betaproteobacteria</taxon>
        <taxon>Neisseriales</taxon>
        <taxon>Neisseriaceae</taxon>
        <taxon>Conchiformibius</taxon>
    </lineage>
</organism>
<evidence type="ECO:0000256" key="1">
    <source>
        <dbReference type="SAM" id="MobiDB-lite"/>
    </source>
</evidence>
<dbReference type="OrthoDB" id="8607376at2"/>
<feature type="transmembrane region" description="Helical" evidence="2">
    <location>
        <begin position="72"/>
        <end position="91"/>
    </location>
</feature>
<keyword evidence="4" id="KW-1185">Reference proteome</keyword>
<dbReference type="STRING" id="1121352.GCA_000620925_01341"/>
<dbReference type="Proteomes" id="UP000269923">
    <property type="component" value="Unassembled WGS sequence"/>
</dbReference>
<evidence type="ECO:0000313" key="3">
    <source>
        <dbReference type="EMBL" id="RRD90173.1"/>
    </source>
</evidence>
<evidence type="ECO:0008006" key="5">
    <source>
        <dbReference type="Google" id="ProtNLM"/>
    </source>
</evidence>